<name>A0A0G1QMM6_9BACT</name>
<feature type="transmembrane region" description="Helical" evidence="1">
    <location>
        <begin position="130"/>
        <end position="147"/>
    </location>
</feature>
<dbReference type="Proteomes" id="UP000034329">
    <property type="component" value="Unassembled WGS sequence"/>
</dbReference>
<organism evidence="2 3">
    <name type="scientific">Candidatus Woesebacteria bacterium GW2011_GWB1_45_5</name>
    <dbReference type="NCBI Taxonomy" id="1618581"/>
    <lineage>
        <taxon>Bacteria</taxon>
        <taxon>Candidatus Woeseibacteriota</taxon>
    </lineage>
</organism>
<accession>A0A0G1QMM6</accession>
<feature type="transmembrane region" description="Helical" evidence="1">
    <location>
        <begin position="159"/>
        <end position="182"/>
    </location>
</feature>
<gene>
    <name evidence="2" type="ORF">UX13_C0026G0026</name>
</gene>
<proteinExistence type="predicted"/>
<evidence type="ECO:0000313" key="2">
    <source>
        <dbReference type="EMBL" id="KKU09910.1"/>
    </source>
</evidence>
<reference evidence="2 3" key="1">
    <citation type="journal article" date="2015" name="Nature">
        <title>rRNA introns, odd ribosomes, and small enigmatic genomes across a large radiation of phyla.</title>
        <authorList>
            <person name="Brown C.T."/>
            <person name="Hug L.A."/>
            <person name="Thomas B.C."/>
            <person name="Sharon I."/>
            <person name="Castelle C.J."/>
            <person name="Singh A."/>
            <person name="Wilkins M.J."/>
            <person name="Williams K.H."/>
            <person name="Banfield J.F."/>
        </authorList>
    </citation>
    <scope>NUCLEOTIDE SEQUENCE [LARGE SCALE GENOMIC DNA]</scope>
</reference>
<dbReference type="EMBL" id="LCLA01000026">
    <property type="protein sequence ID" value="KKU09910.1"/>
    <property type="molecule type" value="Genomic_DNA"/>
</dbReference>
<sequence>MFKRRRINSRFFQKLIAFSLVAGISALVPKTAYAVCPICTVAVGAGLGLSRYFGIDDSVTGIWVGGLIISLTLWTVDWLSKKNWKVIKKLSSRATVGLSFLFWVLLTYPPLYWAGIIGHPFNTILEIDKLIFGSILGAIAFTIGVFADKKVRKVRGKQLFNYQKVVFPVVSLTILSLVLYFYGGYLYGLN</sequence>
<feature type="transmembrane region" description="Helical" evidence="1">
    <location>
        <begin position="58"/>
        <end position="79"/>
    </location>
</feature>
<keyword evidence="1" id="KW-0472">Membrane</keyword>
<feature type="transmembrane region" description="Helical" evidence="1">
    <location>
        <begin position="100"/>
        <end position="118"/>
    </location>
</feature>
<dbReference type="AlphaFoldDB" id="A0A0G1QMM6"/>
<evidence type="ECO:0000256" key="1">
    <source>
        <dbReference type="SAM" id="Phobius"/>
    </source>
</evidence>
<protein>
    <submittedName>
        <fullName evidence="2">Uncharacterized protein</fullName>
    </submittedName>
</protein>
<keyword evidence="1" id="KW-0812">Transmembrane</keyword>
<keyword evidence="1" id="KW-1133">Transmembrane helix</keyword>
<comment type="caution">
    <text evidence="2">The sequence shown here is derived from an EMBL/GenBank/DDBJ whole genome shotgun (WGS) entry which is preliminary data.</text>
</comment>
<evidence type="ECO:0000313" key="3">
    <source>
        <dbReference type="Proteomes" id="UP000034329"/>
    </source>
</evidence>